<keyword evidence="6 7" id="KW-0472">Membrane</keyword>
<comment type="subcellular location">
    <subcellularLocation>
        <location evidence="1">Cell membrane</location>
        <topology evidence="1">Multi-pass membrane protein</topology>
    </subcellularLocation>
</comment>
<evidence type="ECO:0000256" key="3">
    <source>
        <dbReference type="ARBA" id="ARBA00022475"/>
    </source>
</evidence>
<evidence type="ECO:0000256" key="7">
    <source>
        <dbReference type="SAM" id="Phobius"/>
    </source>
</evidence>
<evidence type="ECO:0000256" key="1">
    <source>
        <dbReference type="ARBA" id="ARBA00004651"/>
    </source>
</evidence>
<dbReference type="CDD" id="cd16015">
    <property type="entry name" value="LTA_synthase"/>
    <property type="match status" value="1"/>
</dbReference>
<keyword evidence="10" id="KW-1185">Reference proteome</keyword>
<feature type="transmembrane region" description="Helical" evidence="7">
    <location>
        <begin position="94"/>
        <end position="114"/>
    </location>
</feature>
<sequence length="687" mass="79425">MKKNRIKKRISQYNKRTRDINYYINKFINFESIKEISLWAVVSVFLIYAVEFMARGNMDEVKLFLSQRDIAAHINLIIVMLFTGISFFARRKKFCIWIISCVILILGAVNNLVIKSRGMPFSFSDIFSISDALSIASKFISINMVIVAAALLLIFILVTILIWKKEKKGKRINGYITIFIYISLILTINGYRSTMTGDYMRTLAWDVTQTYENNGFIYSFAESYVGYLRKKPEGYSKDAILKIREEVENKAKNDSSSKIGSKKPNILFVQLEGFFDPSTIPGIEFNTSPTPVFNSLSEKYTSGYMDVPTAGGGTARTEFEVITGSSFKYLINGEIPYITIVNNKQVNSIATYMNNIGYKTHAVHDFEGNFYNRNKGLENLGFNTFTSYEYMNGIEKNPTGWPKDKVLTQYINEAMDSTKEKDLVCTVSVQAHSRYPSDRNDSSWPCKITKSEGITERQKKEIEYYAEQVREMDQFIADLNKSVEQRKKETGEDTLIVYYTDHMPRISYLFDGDEIMPRYRAPYTFYATYDLEKEKLPENFASYQLAYKAMEYAEVGYGPMEKFHKYMSDEKDYMKKLELVQYDLLFGKRYYLKESEKQKKNNIKMGVKDITIDEIKKEGNKYVIKGENFTPKSVLFVNDKMVDSKFIDSGSIETNEKINKSDEVCLKQLGKYNAELSSTNIYIYKGE</sequence>
<accession>A0A544QU87</accession>
<proteinExistence type="predicted"/>
<feature type="transmembrane region" description="Helical" evidence="7">
    <location>
        <begin position="172"/>
        <end position="191"/>
    </location>
</feature>
<evidence type="ECO:0000313" key="9">
    <source>
        <dbReference type="EMBL" id="TQQ84242.1"/>
    </source>
</evidence>
<protein>
    <submittedName>
        <fullName evidence="9">LTA synthase family protein</fullName>
    </submittedName>
</protein>
<keyword evidence="5 7" id="KW-1133">Transmembrane helix</keyword>
<dbReference type="Proteomes" id="UP000317863">
    <property type="component" value="Unassembled WGS sequence"/>
</dbReference>
<evidence type="ECO:0000256" key="4">
    <source>
        <dbReference type="ARBA" id="ARBA00022692"/>
    </source>
</evidence>
<feature type="transmembrane region" description="Helical" evidence="7">
    <location>
        <begin position="140"/>
        <end position="163"/>
    </location>
</feature>
<dbReference type="AlphaFoldDB" id="A0A544QU87"/>
<dbReference type="InterPro" id="IPR000917">
    <property type="entry name" value="Sulfatase_N"/>
</dbReference>
<comment type="caution">
    <text evidence="9">The sequence shown here is derived from an EMBL/GenBank/DDBJ whole genome shotgun (WGS) entry which is preliminary data.</text>
</comment>
<dbReference type="SUPFAM" id="SSF53649">
    <property type="entry name" value="Alkaline phosphatase-like"/>
    <property type="match status" value="1"/>
</dbReference>
<dbReference type="GO" id="GO:0005886">
    <property type="term" value="C:plasma membrane"/>
    <property type="evidence" value="ECO:0007669"/>
    <property type="project" value="UniProtKB-SubCell"/>
</dbReference>
<gene>
    <name evidence="9" type="ORF">EXD82_07875</name>
</gene>
<comment type="pathway">
    <text evidence="2">Cell wall biogenesis; lipoteichoic acid biosynthesis.</text>
</comment>
<keyword evidence="4 7" id="KW-0812">Transmembrane</keyword>
<organism evidence="9 10">
    <name type="scientific">Peptacetobacter hominis</name>
    <dbReference type="NCBI Taxonomy" id="2743610"/>
    <lineage>
        <taxon>Bacteria</taxon>
        <taxon>Bacillati</taxon>
        <taxon>Bacillota</taxon>
        <taxon>Clostridia</taxon>
        <taxon>Peptostreptococcales</taxon>
        <taxon>Peptostreptococcaceae</taxon>
        <taxon>Peptacetobacter</taxon>
    </lineage>
</organism>
<evidence type="ECO:0000256" key="6">
    <source>
        <dbReference type="ARBA" id="ARBA00023136"/>
    </source>
</evidence>
<evidence type="ECO:0000313" key="10">
    <source>
        <dbReference type="Proteomes" id="UP000317863"/>
    </source>
</evidence>
<dbReference type="PANTHER" id="PTHR47371:SF3">
    <property type="entry name" value="PHOSPHOGLYCEROL TRANSFERASE I"/>
    <property type="match status" value="1"/>
</dbReference>
<keyword evidence="3" id="KW-1003">Cell membrane</keyword>
<dbReference type="InterPro" id="IPR017850">
    <property type="entry name" value="Alkaline_phosphatase_core_sf"/>
</dbReference>
<dbReference type="Pfam" id="PF00884">
    <property type="entry name" value="Sulfatase"/>
    <property type="match status" value="1"/>
</dbReference>
<feature type="transmembrane region" description="Helical" evidence="7">
    <location>
        <begin position="70"/>
        <end position="89"/>
    </location>
</feature>
<name>A0A544QU87_9FIRM</name>
<dbReference type="RefSeq" id="WP_142536363.1">
    <property type="nucleotide sequence ID" value="NZ_SGJB01000013.1"/>
</dbReference>
<feature type="transmembrane region" description="Helical" evidence="7">
    <location>
        <begin position="36"/>
        <end position="54"/>
    </location>
</feature>
<reference evidence="9 10" key="1">
    <citation type="submission" date="2019-02" db="EMBL/GenBank/DDBJ databases">
        <title>Peptostreptococcaceae bacterium ZHW00191 nov., a new bacterium isolated from the human gut.</title>
        <authorList>
            <person name="Zhou H.-W."/>
            <person name="Chen X.-J."/>
        </authorList>
    </citation>
    <scope>NUCLEOTIDE SEQUENCE [LARGE SCALE GENOMIC DNA]</scope>
    <source>
        <strain evidence="9 10">ZHW00191</strain>
    </source>
</reference>
<evidence type="ECO:0000256" key="5">
    <source>
        <dbReference type="ARBA" id="ARBA00022989"/>
    </source>
</evidence>
<dbReference type="Gene3D" id="3.40.720.10">
    <property type="entry name" value="Alkaline Phosphatase, subunit A"/>
    <property type="match status" value="1"/>
</dbReference>
<evidence type="ECO:0000256" key="2">
    <source>
        <dbReference type="ARBA" id="ARBA00004936"/>
    </source>
</evidence>
<dbReference type="InterPro" id="IPR050448">
    <property type="entry name" value="OpgB/LTA_synthase_biosynth"/>
</dbReference>
<dbReference type="EMBL" id="SGJB01000013">
    <property type="protein sequence ID" value="TQQ84242.1"/>
    <property type="molecule type" value="Genomic_DNA"/>
</dbReference>
<dbReference type="OrthoDB" id="243547at2"/>
<evidence type="ECO:0000259" key="8">
    <source>
        <dbReference type="Pfam" id="PF00884"/>
    </source>
</evidence>
<dbReference type="PANTHER" id="PTHR47371">
    <property type="entry name" value="LIPOTEICHOIC ACID SYNTHASE"/>
    <property type="match status" value="1"/>
</dbReference>
<feature type="domain" description="Sulfatase N-terminal" evidence="8">
    <location>
        <begin position="264"/>
        <end position="508"/>
    </location>
</feature>